<feature type="region of interest" description="Disordered" evidence="7">
    <location>
        <begin position="301"/>
        <end position="323"/>
    </location>
</feature>
<dbReference type="InterPro" id="IPR011598">
    <property type="entry name" value="bHLH_dom"/>
</dbReference>
<proteinExistence type="inferred from homology"/>
<evidence type="ECO:0000256" key="4">
    <source>
        <dbReference type="ARBA" id="ARBA00023125"/>
    </source>
</evidence>
<dbReference type="GO" id="GO:0003677">
    <property type="term" value="F:DNA binding"/>
    <property type="evidence" value="ECO:0007669"/>
    <property type="project" value="UniProtKB-KW"/>
</dbReference>
<comment type="similarity">
    <text evidence="2">Belongs to the bHLH protein family.</text>
</comment>
<dbReference type="PROSITE" id="PS50888">
    <property type="entry name" value="BHLH"/>
    <property type="match status" value="2"/>
</dbReference>
<dbReference type="GO" id="GO:0046983">
    <property type="term" value="F:protein dimerization activity"/>
    <property type="evidence" value="ECO:0007669"/>
    <property type="project" value="InterPro"/>
</dbReference>
<dbReference type="InterPro" id="IPR036638">
    <property type="entry name" value="HLH_DNA-bd_sf"/>
</dbReference>
<evidence type="ECO:0000259" key="8">
    <source>
        <dbReference type="PROSITE" id="PS50888"/>
    </source>
</evidence>
<dbReference type="Gramene" id="TVU00929">
    <property type="protein sequence ID" value="TVU00929"/>
    <property type="gene ID" value="EJB05_53626"/>
</dbReference>
<evidence type="ECO:0000313" key="10">
    <source>
        <dbReference type="Proteomes" id="UP000324897"/>
    </source>
</evidence>
<dbReference type="SMART" id="SM00353">
    <property type="entry name" value="HLH"/>
    <property type="match status" value="2"/>
</dbReference>
<feature type="non-terminal residue" evidence="9">
    <location>
        <position position="1"/>
    </location>
</feature>
<dbReference type="GO" id="GO:0048766">
    <property type="term" value="P:root hair initiation"/>
    <property type="evidence" value="ECO:0007669"/>
    <property type="project" value="UniProtKB-ARBA"/>
</dbReference>
<dbReference type="CDD" id="cd11454">
    <property type="entry name" value="bHLH_AtIND_like"/>
    <property type="match status" value="2"/>
</dbReference>
<dbReference type="InterPro" id="IPR045843">
    <property type="entry name" value="IND-like"/>
</dbReference>
<dbReference type="GO" id="GO:0005634">
    <property type="term" value="C:nucleus"/>
    <property type="evidence" value="ECO:0007669"/>
    <property type="project" value="UniProtKB-SubCell"/>
</dbReference>
<keyword evidence="10" id="KW-1185">Reference proteome</keyword>
<keyword evidence="4" id="KW-0238">DNA-binding</keyword>
<dbReference type="GO" id="GO:0003700">
    <property type="term" value="F:DNA-binding transcription factor activity"/>
    <property type="evidence" value="ECO:0007669"/>
    <property type="project" value="InterPro"/>
</dbReference>
<accession>A0A5J9SPS7</accession>
<dbReference type="FunFam" id="4.10.280.10:FF:000046">
    <property type="entry name" value="Transcription factor bHLH83"/>
    <property type="match status" value="2"/>
</dbReference>
<dbReference type="Pfam" id="PF00010">
    <property type="entry name" value="HLH"/>
    <property type="match status" value="2"/>
</dbReference>
<keyword evidence="6" id="KW-0539">Nucleus</keyword>
<reference evidence="9 10" key="1">
    <citation type="journal article" date="2019" name="Sci. Rep.">
        <title>A high-quality genome of Eragrostis curvula grass provides insights into Poaceae evolution and supports new strategies to enhance forage quality.</title>
        <authorList>
            <person name="Carballo J."/>
            <person name="Santos B.A.C.M."/>
            <person name="Zappacosta D."/>
            <person name="Garbus I."/>
            <person name="Selva J.P."/>
            <person name="Gallo C.A."/>
            <person name="Diaz A."/>
            <person name="Albertini E."/>
            <person name="Caccamo M."/>
            <person name="Echenique V."/>
        </authorList>
    </citation>
    <scope>NUCLEOTIDE SEQUENCE [LARGE SCALE GENOMIC DNA]</scope>
    <source>
        <strain evidence="10">cv. Victoria</strain>
        <tissue evidence="9">Leaf</tissue>
    </source>
</reference>
<feature type="region of interest" description="Disordered" evidence="7">
    <location>
        <begin position="142"/>
        <end position="207"/>
    </location>
</feature>
<keyword evidence="5" id="KW-0804">Transcription</keyword>
<evidence type="ECO:0000256" key="7">
    <source>
        <dbReference type="SAM" id="MobiDB-lite"/>
    </source>
</evidence>
<comment type="subcellular location">
    <subcellularLocation>
        <location evidence="1">Nucleus</location>
    </subcellularLocation>
</comment>
<dbReference type="EMBL" id="RWGY01000528">
    <property type="protein sequence ID" value="TVU00929.1"/>
    <property type="molecule type" value="Genomic_DNA"/>
</dbReference>
<evidence type="ECO:0000256" key="3">
    <source>
        <dbReference type="ARBA" id="ARBA00023015"/>
    </source>
</evidence>
<sequence length="379" mass="39970">MALVREHTAYGGGFDGADSSPFDALGYGHDALLGADAAALFGGYANPDPACFAGGNVWGAGAGAGAASVLAFDRAAAAVSGEEEECDAWIDAMDQNYGAATPRQAPVASVGFDATTGCFTLTERAASSGGAGRAFGLLFPSTSSGSGGSPDRAAPVRASQKRSYPGAERQDVSPNKKQCGAGRKTSKAKSAPAVPTKDPQSLAAKTRRERISERLRTLQELVPNGTKVDLVTMLEKAISYVKFLQLQVKVLATDEFWPAQGGKAPEISQVKEALDAILSSSSSQRGQLNYPKKQCGACRKTSKAKSAPAVPTKDPQQSLTAKTRRERISERLRTLQELVPNGTKVDLVTMLEKAISYVKFLQLQVRCVCMHVHPSITFI</sequence>
<dbReference type="PANTHER" id="PTHR45914">
    <property type="entry name" value="TRANSCRIPTION FACTOR HEC3-RELATED"/>
    <property type="match status" value="1"/>
</dbReference>
<comment type="caution">
    <text evidence="9">The sequence shown here is derived from an EMBL/GenBank/DDBJ whole genome shotgun (WGS) entry which is preliminary data.</text>
</comment>
<protein>
    <recommendedName>
        <fullName evidence="8">BHLH domain-containing protein</fullName>
    </recommendedName>
</protein>
<evidence type="ECO:0000256" key="5">
    <source>
        <dbReference type="ARBA" id="ARBA00023163"/>
    </source>
</evidence>
<evidence type="ECO:0000256" key="2">
    <source>
        <dbReference type="ARBA" id="ARBA00005510"/>
    </source>
</evidence>
<dbReference type="AlphaFoldDB" id="A0A5J9SPS7"/>
<dbReference type="Gene3D" id="4.10.280.10">
    <property type="entry name" value="Helix-loop-helix DNA-binding domain"/>
    <property type="match status" value="2"/>
</dbReference>
<dbReference type="OrthoDB" id="687495at2759"/>
<evidence type="ECO:0000256" key="1">
    <source>
        <dbReference type="ARBA" id="ARBA00004123"/>
    </source>
</evidence>
<organism evidence="9 10">
    <name type="scientific">Eragrostis curvula</name>
    <name type="common">weeping love grass</name>
    <dbReference type="NCBI Taxonomy" id="38414"/>
    <lineage>
        <taxon>Eukaryota</taxon>
        <taxon>Viridiplantae</taxon>
        <taxon>Streptophyta</taxon>
        <taxon>Embryophyta</taxon>
        <taxon>Tracheophyta</taxon>
        <taxon>Spermatophyta</taxon>
        <taxon>Magnoliopsida</taxon>
        <taxon>Liliopsida</taxon>
        <taxon>Poales</taxon>
        <taxon>Poaceae</taxon>
        <taxon>PACMAD clade</taxon>
        <taxon>Chloridoideae</taxon>
        <taxon>Eragrostideae</taxon>
        <taxon>Eragrostidinae</taxon>
        <taxon>Eragrostis</taxon>
    </lineage>
</organism>
<feature type="domain" description="BHLH" evidence="8">
    <location>
        <begin position="195"/>
        <end position="244"/>
    </location>
</feature>
<gene>
    <name evidence="9" type="ORF">EJB05_53626</name>
</gene>
<evidence type="ECO:0000256" key="6">
    <source>
        <dbReference type="ARBA" id="ARBA00023242"/>
    </source>
</evidence>
<dbReference type="PANTHER" id="PTHR45914:SF59">
    <property type="entry name" value="TRANSCRIPTION FACTOR BHLH83-LIKE"/>
    <property type="match status" value="1"/>
</dbReference>
<keyword evidence="3" id="KW-0805">Transcription regulation</keyword>
<evidence type="ECO:0000313" key="9">
    <source>
        <dbReference type="EMBL" id="TVU00929.1"/>
    </source>
</evidence>
<name>A0A5J9SPS7_9POAL</name>
<feature type="domain" description="BHLH" evidence="8">
    <location>
        <begin position="312"/>
        <end position="361"/>
    </location>
</feature>
<dbReference type="SUPFAM" id="SSF47459">
    <property type="entry name" value="HLH, helix-loop-helix DNA-binding domain"/>
    <property type="match status" value="2"/>
</dbReference>
<dbReference type="Proteomes" id="UP000324897">
    <property type="component" value="Unassembled WGS sequence"/>
</dbReference>